<dbReference type="STRING" id="1121455.SAMN02745728_02050"/>
<evidence type="ECO:0000256" key="2">
    <source>
        <dbReference type="ARBA" id="ARBA00022692"/>
    </source>
</evidence>
<dbReference type="OrthoDB" id="9810336at2"/>
<dbReference type="InterPro" id="IPR002810">
    <property type="entry name" value="NfeD-like_C"/>
</dbReference>
<dbReference type="EMBL" id="FRDI01000012">
    <property type="protein sequence ID" value="SHN70481.1"/>
    <property type="molecule type" value="Genomic_DNA"/>
</dbReference>
<dbReference type="Proteomes" id="UP000186469">
    <property type="component" value="Unassembled WGS sequence"/>
</dbReference>
<dbReference type="Pfam" id="PF01957">
    <property type="entry name" value="NfeD"/>
    <property type="match status" value="1"/>
</dbReference>
<dbReference type="Gene3D" id="2.40.50.140">
    <property type="entry name" value="Nucleic acid-binding proteins"/>
    <property type="match status" value="1"/>
</dbReference>
<dbReference type="AlphaFoldDB" id="A0A1M7TIH2"/>
<keyword evidence="4 5" id="KW-0472">Membrane</keyword>
<evidence type="ECO:0000256" key="5">
    <source>
        <dbReference type="SAM" id="Phobius"/>
    </source>
</evidence>
<protein>
    <recommendedName>
        <fullName evidence="6">NfeD-like C-terminal domain-containing protein</fullName>
    </recommendedName>
</protein>
<keyword evidence="3 5" id="KW-1133">Transmembrane helix</keyword>
<evidence type="ECO:0000313" key="8">
    <source>
        <dbReference type="Proteomes" id="UP000186469"/>
    </source>
</evidence>
<feature type="transmembrane region" description="Helical" evidence="5">
    <location>
        <begin position="55"/>
        <end position="73"/>
    </location>
</feature>
<evidence type="ECO:0000313" key="7">
    <source>
        <dbReference type="EMBL" id="SHN70481.1"/>
    </source>
</evidence>
<dbReference type="PANTHER" id="PTHR33507:SF3">
    <property type="entry name" value="INNER MEMBRANE PROTEIN YBBJ"/>
    <property type="match status" value="1"/>
</dbReference>
<keyword evidence="8" id="KW-1185">Reference proteome</keyword>
<gene>
    <name evidence="7" type="ORF">SAMN02745728_02050</name>
</gene>
<sequence>MPEAFQSHHIWLSLGIALIIFELFVPGTFLAFIGIAAIITGFLVYLFELSLNTQLFMFALFGFLFVIIGRLVLKKLKVKDKRLNVDVSNRLQYLLGEVIVLENKMEDGVAQARIADGIWTVYAQDNNLSLPVGSKVKIISLSNGKLIVEPFIEYR</sequence>
<organism evidence="7 8">
    <name type="scientific">Desulfovibrio litoralis DSM 11393</name>
    <dbReference type="NCBI Taxonomy" id="1121455"/>
    <lineage>
        <taxon>Bacteria</taxon>
        <taxon>Pseudomonadati</taxon>
        <taxon>Thermodesulfobacteriota</taxon>
        <taxon>Desulfovibrionia</taxon>
        <taxon>Desulfovibrionales</taxon>
        <taxon>Desulfovibrionaceae</taxon>
        <taxon>Desulfovibrio</taxon>
    </lineage>
</organism>
<dbReference type="RefSeq" id="WP_072697724.1">
    <property type="nucleotide sequence ID" value="NZ_FRDI01000012.1"/>
</dbReference>
<evidence type="ECO:0000256" key="4">
    <source>
        <dbReference type="ARBA" id="ARBA00023136"/>
    </source>
</evidence>
<evidence type="ECO:0000259" key="6">
    <source>
        <dbReference type="Pfam" id="PF01957"/>
    </source>
</evidence>
<feature type="transmembrane region" description="Helical" evidence="5">
    <location>
        <begin position="12"/>
        <end position="43"/>
    </location>
</feature>
<accession>A0A1M7TIH2</accession>
<feature type="domain" description="NfeD-like C-terminal" evidence="6">
    <location>
        <begin position="94"/>
        <end position="150"/>
    </location>
</feature>
<dbReference type="GO" id="GO:0005886">
    <property type="term" value="C:plasma membrane"/>
    <property type="evidence" value="ECO:0007669"/>
    <property type="project" value="TreeGrafter"/>
</dbReference>
<dbReference type="InterPro" id="IPR012340">
    <property type="entry name" value="NA-bd_OB-fold"/>
</dbReference>
<proteinExistence type="predicted"/>
<reference evidence="7 8" key="1">
    <citation type="submission" date="2016-12" db="EMBL/GenBank/DDBJ databases">
        <authorList>
            <person name="Song W.-J."/>
            <person name="Kurnit D.M."/>
        </authorList>
    </citation>
    <scope>NUCLEOTIDE SEQUENCE [LARGE SCALE GENOMIC DNA]</scope>
    <source>
        <strain evidence="7 8">DSM 11393</strain>
    </source>
</reference>
<comment type="subcellular location">
    <subcellularLocation>
        <location evidence="1">Membrane</location>
        <topology evidence="1">Multi-pass membrane protein</topology>
    </subcellularLocation>
</comment>
<dbReference type="InterPro" id="IPR052165">
    <property type="entry name" value="Membrane_assoc_protease"/>
</dbReference>
<name>A0A1M7TIH2_9BACT</name>
<evidence type="ECO:0000256" key="1">
    <source>
        <dbReference type="ARBA" id="ARBA00004141"/>
    </source>
</evidence>
<keyword evidence="2 5" id="KW-0812">Transmembrane</keyword>
<dbReference type="PANTHER" id="PTHR33507">
    <property type="entry name" value="INNER MEMBRANE PROTEIN YBBJ"/>
    <property type="match status" value="1"/>
</dbReference>
<evidence type="ECO:0000256" key="3">
    <source>
        <dbReference type="ARBA" id="ARBA00022989"/>
    </source>
</evidence>